<dbReference type="PROSITE" id="PS51352">
    <property type="entry name" value="THIOREDOXIN_2"/>
    <property type="match status" value="1"/>
</dbReference>
<dbReference type="AlphaFoldDB" id="A0A7W3LPP9"/>
<dbReference type="InterPro" id="IPR012336">
    <property type="entry name" value="Thioredoxin-like_fold"/>
</dbReference>
<evidence type="ECO:0000256" key="1">
    <source>
        <dbReference type="ARBA" id="ARBA00005791"/>
    </source>
</evidence>
<gene>
    <name evidence="8" type="ORF">HNR61_003607</name>
</gene>
<name>A0A7W3LPP9_ACTNM</name>
<dbReference type="GO" id="GO:0016491">
    <property type="term" value="F:oxidoreductase activity"/>
    <property type="evidence" value="ECO:0007669"/>
    <property type="project" value="UniProtKB-KW"/>
</dbReference>
<dbReference type="RefSeq" id="WP_220509460.1">
    <property type="nucleotide sequence ID" value="NZ_BAAALP010000014.1"/>
</dbReference>
<keyword evidence="9" id="KW-1185">Reference proteome</keyword>
<evidence type="ECO:0000256" key="6">
    <source>
        <dbReference type="SAM" id="MobiDB-lite"/>
    </source>
</evidence>
<dbReference type="PANTHER" id="PTHR13887">
    <property type="entry name" value="GLUTATHIONE S-TRANSFERASE KAPPA"/>
    <property type="match status" value="1"/>
</dbReference>
<evidence type="ECO:0000256" key="4">
    <source>
        <dbReference type="ARBA" id="ARBA00023157"/>
    </source>
</evidence>
<dbReference type="Gene3D" id="3.40.30.10">
    <property type="entry name" value="Glutaredoxin"/>
    <property type="match status" value="1"/>
</dbReference>
<protein>
    <submittedName>
        <fullName evidence="8">Protein-disulfide isomerase</fullName>
    </submittedName>
</protein>
<evidence type="ECO:0000313" key="8">
    <source>
        <dbReference type="EMBL" id="MBA8951967.1"/>
    </source>
</evidence>
<dbReference type="PANTHER" id="PTHR13887:SF14">
    <property type="entry name" value="DISULFIDE BOND FORMATION PROTEIN D"/>
    <property type="match status" value="1"/>
</dbReference>
<keyword evidence="3" id="KW-0560">Oxidoreductase</keyword>
<feature type="compositionally biased region" description="Low complexity" evidence="6">
    <location>
        <begin position="59"/>
        <end position="73"/>
    </location>
</feature>
<evidence type="ECO:0000313" key="9">
    <source>
        <dbReference type="Proteomes" id="UP000572680"/>
    </source>
</evidence>
<dbReference type="EMBL" id="JACJIA010000004">
    <property type="protein sequence ID" value="MBA8951967.1"/>
    <property type="molecule type" value="Genomic_DNA"/>
</dbReference>
<keyword evidence="5" id="KW-0676">Redox-active center</keyword>
<dbReference type="InterPro" id="IPR036249">
    <property type="entry name" value="Thioredoxin-like_sf"/>
</dbReference>
<keyword evidence="8" id="KW-0413">Isomerase</keyword>
<keyword evidence="4" id="KW-1015">Disulfide bond</keyword>
<comment type="similarity">
    <text evidence="1">Belongs to the thioredoxin family. DsbA subfamily.</text>
</comment>
<evidence type="ECO:0000256" key="2">
    <source>
        <dbReference type="ARBA" id="ARBA00022729"/>
    </source>
</evidence>
<sequence length="253" mass="26623">MGETPEGTKRPGGRTKAVAAALVAALVVAVMLAATLTRGGDAGPAGETAGAGDAEEIEAPSTPAPTAGATWAGPTPPPADRALFAGRDDAPVTLVEFGDFQCPKCGTFARTTKPELMRRYVDTGVVRLVWRDYPTFGEESRRAAVAARAAARQGRFWPFHDALYARQPRRMNSGAIDDGMLRDVARSVGLDVARFDADRRDPAVRGAVDADLTFGARLGVPGTPAFLVNGTPFFGAQPIEEFAKAIERARAGK</sequence>
<feature type="domain" description="Thioredoxin" evidence="7">
    <location>
        <begin position="58"/>
        <end position="251"/>
    </location>
</feature>
<dbReference type="Pfam" id="PF13462">
    <property type="entry name" value="Thioredoxin_4"/>
    <property type="match status" value="1"/>
</dbReference>
<accession>A0A7W3LPP9</accession>
<reference evidence="8 9" key="1">
    <citation type="submission" date="2020-08" db="EMBL/GenBank/DDBJ databases">
        <title>Genomic Encyclopedia of Type Strains, Phase IV (KMG-IV): sequencing the most valuable type-strain genomes for metagenomic binning, comparative biology and taxonomic classification.</title>
        <authorList>
            <person name="Goeker M."/>
        </authorList>
    </citation>
    <scope>NUCLEOTIDE SEQUENCE [LARGE SCALE GENOMIC DNA]</scope>
    <source>
        <strain evidence="8 9">DSM 44197</strain>
    </source>
</reference>
<comment type="caution">
    <text evidence="8">The sequence shown here is derived from an EMBL/GenBank/DDBJ whole genome shotgun (WGS) entry which is preliminary data.</text>
</comment>
<organism evidence="8 9">
    <name type="scientific">Actinomadura namibiensis</name>
    <dbReference type="NCBI Taxonomy" id="182080"/>
    <lineage>
        <taxon>Bacteria</taxon>
        <taxon>Bacillati</taxon>
        <taxon>Actinomycetota</taxon>
        <taxon>Actinomycetes</taxon>
        <taxon>Streptosporangiales</taxon>
        <taxon>Thermomonosporaceae</taxon>
        <taxon>Actinomadura</taxon>
    </lineage>
</organism>
<feature type="region of interest" description="Disordered" evidence="6">
    <location>
        <begin position="38"/>
        <end position="75"/>
    </location>
</feature>
<dbReference type="InterPro" id="IPR013766">
    <property type="entry name" value="Thioredoxin_domain"/>
</dbReference>
<proteinExistence type="inferred from homology"/>
<evidence type="ECO:0000256" key="3">
    <source>
        <dbReference type="ARBA" id="ARBA00023002"/>
    </source>
</evidence>
<evidence type="ECO:0000259" key="7">
    <source>
        <dbReference type="PROSITE" id="PS51352"/>
    </source>
</evidence>
<dbReference type="GO" id="GO:0016853">
    <property type="term" value="F:isomerase activity"/>
    <property type="evidence" value="ECO:0007669"/>
    <property type="project" value="UniProtKB-KW"/>
</dbReference>
<keyword evidence="2" id="KW-0732">Signal</keyword>
<dbReference type="Proteomes" id="UP000572680">
    <property type="component" value="Unassembled WGS sequence"/>
</dbReference>
<evidence type="ECO:0000256" key="5">
    <source>
        <dbReference type="ARBA" id="ARBA00023284"/>
    </source>
</evidence>
<dbReference type="SUPFAM" id="SSF52833">
    <property type="entry name" value="Thioredoxin-like"/>
    <property type="match status" value="1"/>
</dbReference>